<evidence type="ECO:0000256" key="1">
    <source>
        <dbReference type="SAM" id="Phobius"/>
    </source>
</evidence>
<keyword evidence="3" id="KW-1185">Reference proteome</keyword>
<dbReference type="Proteomes" id="UP001595593">
    <property type="component" value="Unassembled WGS sequence"/>
</dbReference>
<sequence>MTLPGFALAYAGFLALSLAMERHHEQLLGTRRIPPLRRRLCGIAGWLLLGASAVALVNALGWGFGLVLWAGALHAAALTVALLLTYAPRLSLALGGLALLSSPLMVLLTG</sequence>
<dbReference type="Pfam" id="PF11804">
    <property type="entry name" value="DUF3325"/>
    <property type="match status" value="1"/>
</dbReference>
<accession>A0ABV7FYA9</accession>
<feature type="transmembrane region" description="Helical" evidence="1">
    <location>
        <begin position="66"/>
        <end position="84"/>
    </location>
</feature>
<dbReference type="RefSeq" id="WP_379592925.1">
    <property type="nucleotide sequence ID" value="NZ_JBHRTN010000003.1"/>
</dbReference>
<gene>
    <name evidence="2" type="ORF">ACFOD4_01620</name>
</gene>
<feature type="transmembrane region" description="Helical" evidence="1">
    <location>
        <begin position="43"/>
        <end position="61"/>
    </location>
</feature>
<evidence type="ECO:0000313" key="2">
    <source>
        <dbReference type="EMBL" id="MFC3123745.1"/>
    </source>
</evidence>
<comment type="caution">
    <text evidence="2">The sequence shown here is derived from an EMBL/GenBank/DDBJ whole genome shotgun (WGS) entry which is preliminary data.</text>
</comment>
<keyword evidence="1" id="KW-1133">Transmembrane helix</keyword>
<protein>
    <submittedName>
        <fullName evidence="2">DUF3325 domain-containing protein</fullName>
    </submittedName>
</protein>
<evidence type="ECO:0000313" key="3">
    <source>
        <dbReference type="Proteomes" id="UP001595593"/>
    </source>
</evidence>
<organism evidence="2 3">
    <name type="scientific">Teichococcus globiformis</name>
    <dbReference type="NCBI Taxonomy" id="2307229"/>
    <lineage>
        <taxon>Bacteria</taxon>
        <taxon>Pseudomonadati</taxon>
        <taxon>Pseudomonadota</taxon>
        <taxon>Alphaproteobacteria</taxon>
        <taxon>Acetobacterales</taxon>
        <taxon>Roseomonadaceae</taxon>
        <taxon>Roseomonas</taxon>
    </lineage>
</organism>
<dbReference type="InterPro" id="IPR021762">
    <property type="entry name" value="DUF3325"/>
</dbReference>
<proteinExistence type="predicted"/>
<name>A0ABV7FYA9_9PROT</name>
<reference evidence="3" key="1">
    <citation type="journal article" date="2019" name="Int. J. Syst. Evol. Microbiol.">
        <title>The Global Catalogue of Microorganisms (GCM) 10K type strain sequencing project: providing services to taxonomists for standard genome sequencing and annotation.</title>
        <authorList>
            <consortium name="The Broad Institute Genomics Platform"/>
            <consortium name="The Broad Institute Genome Sequencing Center for Infectious Disease"/>
            <person name="Wu L."/>
            <person name="Ma J."/>
        </authorList>
    </citation>
    <scope>NUCLEOTIDE SEQUENCE [LARGE SCALE GENOMIC DNA]</scope>
    <source>
        <strain evidence="3">KCTC 52094</strain>
    </source>
</reference>
<keyword evidence="1" id="KW-0812">Transmembrane</keyword>
<feature type="transmembrane region" description="Helical" evidence="1">
    <location>
        <begin position="90"/>
        <end position="108"/>
    </location>
</feature>
<keyword evidence="1" id="KW-0472">Membrane</keyword>
<dbReference type="EMBL" id="JBHRTN010000003">
    <property type="protein sequence ID" value="MFC3123745.1"/>
    <property type="molecule type" value="Genomic_DNA"/>
</dbReference>